<keyword evidence="2" id="KW-0812">Transmembrane</keyword>
<feature type="compositionally biased region" description="Basic and acidic residues" evidence="1">
    <location>
        <begin position="293"/>
        <end position="304"/>
    </location>
</feature>
<dbReference type="PANTHER" id="PTHR46760:SF1">
    <property type="entry name" value="TRANSCRIPTION TERMINATION FACTOR 1"/>
    <property type="match status" value="1"/>
</dbReference>
<dbReference type="Gene3D" id="1.10.10.60">
    <property type="entry name" value="Homeodomain-like"/>
    <property type="match status" value="2"/>
</dbReference>
<dbReference type="SUPFAM" id="SSF46689">
    <property type="entry name" value="Homeodomain-like"/>
    <property type="match status" value="1"/>
</dbReference>
<evidence type="ECO:0000313" key="5">
    <source>
        <dbReference type="Proteomes" id="UP000472272"/>
    </source>
</evidence>
<dbReference type="InterPro" id="IPR009057">
    <property type="entry name" value="Homeodomain-like_sf"/>
</dbReference>
<feature type="transmembrane region" description="Helical" evidence="2">
    <location>
        <begin position="23"/>
        <end position="41"/>
    </location>
</feature>
<name>A0A670KFX4_PODMU</name>
<keyword evidence="5" id="KW-1185">Reference proteome</keyword>
<gene>
    <name evidence="4" type="primary">LOC114588941</name>
</gene>
<dbReference type="PANTHER" id="PTHR46760">
    <property type="entry name" value="TRANSCRIPTION TERMINATION FACTOR 1"/>
    <property type="match status" value="1"/>
</dbReference>
<dbReference type="Proteomes" id="UP000472272">
    <property type="component" value="Unplaced"/>
</dbReference>
<feature type="compositionally biased region" description="Basic and acidic residues" evidence="1">
    <location>
        <begin position="451"/>
        <end position="465"/>
    </location>
</feature>
<dbReference type="PROSITE" id="PS50090">
    <property type="entry name" value="MYB_LIKE"/>
    <property type="match status" value="1"/>
</dbReference>
<dbReference type="Pfam" id="PF13921">
    <property type="entry name" value="Myb_DNA-bind_6"/>
    <property type="match status" value="1"/>
</dbReference>
<evidence type="ECO:0000313" key="4">
    <source>
        <dbReference type="Ensembl" id="ENSPMRP00000035831.1"/>
    </source>
</evidence>
<proteinExistence type="predicted"/>
<dbReference type="OMA" id="MSFRSDT"/>
<dbReference type="AlphaFoldDB" id="A0A670KFX4"/>
<dbReference type="Ensembl" id="ENSPMRT00000037976.1">
    <property type="protein sequence ID" value="ENSPMRP00000035831.1"/>
    <property type="gene ID" value="ENSPMRG00000023146.1"/>
</dbReference>
<feature type="compositionally biased region" description="Basic and acidic residues" evidence="1">
    <location>
        <begin position="322"/>
        <end position="337"/>
    </location>
</feature>
<dbReference type="GeneTree" id="ENSGT00940000159729"/>
<keyword evidence="2" id="KW-0472">Membrane</keyword>
<evidence type="ECO:0000256" key="2">
    <source>
        <dbReference type="SAM" id="Phobius"/>
    </source>
</evidence>
<protein>
    <submittedName>
        <fullName evidence="4">Transcription termination factor 1-like</fullName>
    </submittedName>
</protein>
<reference evidence="4" key="1">
    <citation type="submission" date="2025-08" db="UniProtKB">
        <authorList>
            <consortium name="Ensembl"/>
        </authorList>
    </citation>
    <scope>IDENTIFICATION</scope>
</reference>
<feature type="region of interest" description="Disordered" evidence="1">
    <location>
        <begin position="200"/>
        <end position="387"/>
    </location>
</feature>
<feature type="region of interest" description="Disordered" evidence="1">
    <location>
        <begin position="62"/>
        <end position="99"/>
    </location>
</feature>
<dbReference type="GO" id="GO:0006363">
    <property type="term" value="P:termination of RNA polymerase I transcription"/>
    <property type="evidence" value="ECO:0007669"/>
    <property type="project" value="TreeGrafter"/>
</dbReference>
<dbReference type="InterPro" id="IPR053078">
    <property type="entry name" value="TTF1-like"/>
</dbReference>
<feature type="compositionally biased region" description="Polar residues" evidence="1">
    <location>
        <begin position="567"/>
        <end position="583"/>
    </location>
</feature>
<keyword evidence="2" id="KW-1133">Transmembrane helix</keyword>
<reference evidence="4" key="2">
    <citation type="submission" date="2025-09" db="UniProtKB">
        <authorList>
            <consortium name="Ensembl"/>
        </authorList>
    </citation>
    <scope>IDENTIFICATION</scope>
</reference>
<dbReference type="SMART" id="SM00717">
    <property type="entry name" value="SANT"/>
    <property type="match status" value="3"/>
</dbReference>
<evidence type="ECO:0000259" key="3">
    <source>
        <dbReference type="PROSITE" id="PS50090"/>
    </source>
</evidence>
<organism evidence="4 5">
    <name type="scientific">Podarcis muralis</name>
    <name type="common">Wall lizard</name>
    <name type="synonym">Lacerta muralis</name>
    <dbReference type="NCBI Taxonomy" id="64176"/>
    <lineage>
        <taxon>Eukaryota</taxon>
        <taxon>Metazoa</taxon>
        <taxon>Chordata</taxon>
        <taxon>Craniata</taxon>
        <taxon>Vertebrata</taxon>
        <taxon>Euteleostomi</taxon>
        <taxon>Lepidosauria</taxon>
        <taxon>Squamata</taxon>
        <taxon>Bifurcata</taxon>
        <taxon>Unidentata</taxon>
        <taxon>Episquamata</taxon>
        <taxon>Laterata</taxon>
        <taxon>Lacertibaenia</taxon>
        <taxon>Lacertidae</taxon>
        <taxon>Podarcis</taxon>
    </lineage>
</organism>
<feature type="region of interest" description="Disordered" evidence="1">
    <location>
        <begin position="451"/>
        <end position="594"/>
    </location>
</feature>
<feature type="region of interest" description="Disordered" evidence="1">
    <location>
        <begin position="124"/>
        <end position="147"/>
    </location>
</feature>
<feature type="domain" description="Myb-like" evidence="3">
    <location>
        <begin position="784"/>
        <end position="864"/>
    </location>
</feature>
<accession>A0A670KFX4</accession>
<evidence type="ECO:0000256" key="1">
    <source>
        <dbReference type="SAM" id="MobiDB-lite"/>
    </source>
</evidence>
<feature type="compositionally biased region" description="Basic residues" evidence="1">
    <location>
        <begin position="217"/>
        <end position="226"/>
    </location>
</feature>
<dbReference type="InterPro" id="IPR001005">
    <property type="entry name" value="SANT/Myb"/>
</dbReference>
<dbReference type="GO" id="GO:0003682">
    <property type="term" value="F:chromatin binding"/>
    <property type="evidence" value="ECO:0007669"/>
    <property type="project" value="TreeGrafter"/>
</dbReference>
<dbReference type="GO" id="GO:0005730">
    <property type="term" value="C:nucleolus"/>
    <property type="evidence" value="ECO:0007669"/>
    <property type="project" value="TreeGrafter"/>
</dbReference>
<sequence>MLYHVLGWELPRVAGETQPDGRGINIIIIIIIIIYLPPLLLKEIMHRADASSASNGFHFPELVKKKKKKKRKEGLNGQGDDQPVKAAPCSPPSSGHSSIFPWLVEDTEATGACRKKTKNIKAGKEIPDSESDATWIPTDSELNSKSGTETRVCNKKKRKYQHSEQEGGRDFCIPETPEKASSLHPVVPLMQRLDLSLQEKKQTPQLDKTAEFCSPIARKKKKKRKKAETPEEASSQLEASDLENAGYVSESTPVQKKKKAKVLLLTEQAEANGASDRLTDIRAHPPTLHKHNRTDCSDTEDTQKDLFAPSPPAVLVTQHSDLSQKERKEATESDKTVEFCSPIARKKKKKRKKAETPEEASSQLEASDLENAGYVSESTPVQKKKKKTKVLLLTEQAEANGASDRLADIRAHPLNLHKHNRTDCSDTEDTQKDLFAPSLPAVLVTQHSDLPQEERKEATESDKTVEFCSPIARKKKKRKKAETPEEASSQLDASDLENAGLHKHNTTNCSDTEDVKEDFFTPLPPPVPLTQPSDLSQEENNEVNKLDRTVNFSSPATQKKSHKRKNAPSTNASDGGPQKSPTPVHSDAEESSSSKFSLVDNEFVEFTQLSMKDLDSATKELEEFIPHIRTLSDSAIRQLAGRDLVRFRNFKKKGVAVRFGKFSKKENNQLRHNVEAFLKDTGIESAEKLLFPHRFPQERESINKLKTKNLFGAKIAQGIPRPWRLVYYRARKMYDPKNYNGRYSELEKKKLKKYQAMYGNNWKKISDLMSRSSHSVETKFSEIKCAYNSGPWGSEETRKLVQAIKETLLSKMRDSDPASEKEDEDGALMVTYENLCKGISWSKVEAKVDTRHWRQCKQKWINILTKKFMGKRTKRSRLEHLRINIALIERLYEVDADDVEEVDWEEIASAIGNVPPYYIRSRFYRIKAYRVPHWNNRSFMEIMTHLYEVTLPMLKKQQAELMARKNITVEPQQVEDHSWKRVFKFSDIFHDSDYISDDDSDDDQEN</sequence>
<feature type="compositionally biased region" description="Basic residues" evidence="1">
    <location>
        <begin position="344"/>
        <end position="353"/>
    </location>
</feature>